<feature type="region of interest" description="Disordered" evidence="1">
    <location>
        <begin position="24"/>
        <end position="62"/>
    </location>
</feature>
<evidence type="ECO:0000256" key="1">
    <source>
        <dbReference type="SAM" id="MobiDB-lite"/>
    </source>
</evidence>
<dbReference type="AlphaFoldDB" id="A0A6P1NZ96"/>
<evidence type="ECO:0000313" key="3">
    <source>
        <dbReference type="EMBL" id="QHL86243.1"/>
    </source>
</evidence>
<keyword evidence="4" id="KW-1185">Reference proteome</keyword>
<evidence type="ECO:0000313" key="4">
    <source>
        <dbReference type="Proteomes" id="UP000464214"/>
    </source>
</evidence>
<dbReference type="EMBL" id="CP047897">
    <property type="protein sequence ID" value="QHL86243.1"/>
    <property type="molecule type" value="Genomic_DNA"/>
</dbReference>
<protein>
    <submittedName>
        <fullName evidence="3">Uncharacterized protein</fullName>
    </submittedName>
</protein>
<organism evidence="3 4">
    <name type="scientific">Nibribacter ruber</name>
    <dbReference type="NCBI Taxonomy" id="2698458"/>
    <lineage>
        <taxon>Bacteria</taxon>
        <taxon>Pseudomonadati</taxon>
        <taxon>Bacteroidota</taxon>
        <taxon>Cytophagia</taxon>
        <taxon>Cytophagales</taxon>
        <taxon>Hymenobacteraceae</taxon>
        <taxon>Nibribacter</taxon>
    </lineage>
</organism>
<proteinExistence type="predicted"/>
<evidence type="ECO:0000256" key="2">
    <source>
        <dbReference type="SAM" id="SignalP"/>
    </source>
</evidence>
<reference evidence="3 4" key="1">
    <citation type="submission" date="2020-01" db="EMBL/GenBank/DDBJ databases">
        <authorList>
            <person name="Kim M."/>
        </authorList>
    </citation>
    <scope>NUCLEOTIDE SEQUENCE [LARGE SCALE GENOMIC DNA]</scope>
    <source>
        <strain evidence="3 4">BT10</strain>
    </source>
</reference>
<dbReference type="RefSeq" id="WP_160688470.1">
    <property type="nucleotide sequence ID" value="NZ_CP047897.1"/>
</dbReference>
<dbReference type="KEGG" id="nib:GU926_01790"/>
<keyword evidence="2" id="KW-0732">Signal</keyword>
<feature type="signal peptide" evidence="2">
    <location>
        <begin position="1"/>
        <end position="19"/>
    </location>
</feature>
<name>A0A6P1NZ96_9BACT</name>
<gene>
    <name evidence="3" type="ORF">GU926_01790</name>
</gene>
<feature type="compositionally biased region" description="Polar residues" evidence="1">
    <location>
        <begin position="24"/>
        <end position="43"/>
    </location>
</feature>
<dbReference type="Proteomes" id="UP000464214">
    <property type="component" value="Chromosome"/>
</dbReference>
<accession>A0A6P1NZ96</accession>
<sequence length="109" mass="11840">MKKIILSAAMLLFCWNAFSQTTPKPSPGLTTAPSQRLSDSQRLQPGGFQKPGLPLGHTETEPVQSPLLVPAQALVHTMPVAKPKPDRQYAALALAPDSNMLFHLRVKKS</sequence>
<feature type="chain" id="PRO_5027030308" evidence="2">
    <location>
        <begin position="20"/>
        <end position="109"/>
    </location>
</feature>